<comment type="caution">
    <text evidence="1">The sequence shown here is derived from an EMBL/GenBank/DDBJ whole genome shotgun (WGS) entry which is preliminary data.</text>
</comment>
<accession>A0A9P0M4H5</accession>
<keyword evidence="2" id="KW-1185">Reference proteome</keyword>
<protein>
    <submittedName>
        <fullName evidence="1">Uncharacterized protein</fullName>
    </submittedName>
</protein>
<name>A0A9P0M4H5_ACAOB</name>
<feature type="non-terminal residue" evidence="1">
    <location>
        <position position="1"/>
    </location>
</feature>
<dbReference type="Proteomes" id="UP001152888">
    <property type="component" value="Unassembled WGS sequence"/>
</dbReference>
<dbReference type="EMBL" id="CAKOFQ010007728">
    <property type="protein sequence ID" value="CAH2007042.1"/>
    <property type="molecule type" value="Genomic_DNA"/>
</dbReference>
<organism evidence="1 2">
    <name type="scientific">Acanthoscelides obtectus</name>
    <name type="common">Bean weevil</name>
    <name type="synonym">Bruchus obtectus</name>
    <dbReference type="NCBI Taxonomy" id="200917"/>
    <lineage>
        <taxon>Eukaryota</taxon>
        <taxon>Metazoa</taxon>
        <taxon>Ecdysozoa</taxon>
        <taxon>Arthropoda</taxon>
        <taxon>Hexapoda</taxon>
        <taxon>Insecta</taxon>
        <taxon>Pterygota</taxon>
        <taxon>Neoptera</taxon>
        <taxon>Endopterygota</taxon>
        <taxon>Coleoptera</taxon>
        <taxon>Polyphaga</taxon>
        <taxon>Cucujiformia</taxon>
        <taxon>Chrysomeloidea</taxon>
        <taxon>Chrysomelidae</taxon>
        <taxon>Bruchinae</taxon>
        <taxon>Bruchini</taxon>
        <taxon>Acanthoscelides</taxon>
    </lineage>
</organism>
<evidence type="ECO:0000313" key="2">
    <source>
        <dbReference type="Proteomes" id="UP001152888"/>
    </source>
</evidence>
<sequence length="67" mass="7396">ILLKFYEAAQSTTYDGGLVESILGAAKFKSTKAMKRGLPLEDEVIKVVTRKKLIRVERNETGAINNA</sequence>
<gene>
    <name evidence="1" type="ORF">ACAOBT_LOCUS29445</name>
</gene>
<evidence type="ECO:0000313" key="1">
    <source>
        <dbReference type="EMBL" id="CAH2007042.1"/>
    </source>
</evidence>
<dbReference type="OrthoDB" id="6709040at2759"/>
<dbReference type="AlphaFoldDB" id="A0A9P0M4H5"/>
<proteinExistence type="predicted"/>
<reference evidence="1" key="1">
    <citation type="submission" date="2022-03" db="EMBL/GenBank/DDBJ databases">
        <authorList>
            <person name="Sayadi A."/>
        </authorList>
    </citation>
    <scope>NUCLEOTIDE SEQUENCE</scope>
</reference>